<dbReference type="RefSeq" id="WP_166755425.1">
    <property type="nucleotide sequence ID" value="NZ_BAABJU010000005.1"/>
</dbReference>
<name>A0A846LXN3_9ACTN</name>
<evidence type="ECO:0000313" key="5">
    <source>
        <dbReference type="Proteomes" id="UP000648663"/>
    </source>
</evidence>
<reference evidence="2" key="4">
    <citation type="submission" date="2024-05" db="EMBL/GenBank/DDBJ databases">
        <authorList>
            <person name="Sun Q."/>
            <person name="Zhou Y."/>
        </authorList>
    </citation>
    <scope>NUCLEOTIDE SEQUENCE</scope>
    <source>
        <strain evidence="2">CGMCC 4.5581</strain>
    </source>
</reference>
<dbReference type="EMBL" id="BMMI01000008">
    <property type="protein sequence ID" value="GGL79770.1"/>
    <property type="molecule type" value="Genomic_DNA"/>
</dbReference>
<dbReference type="Proteomes" id="UP000648663">
    <property type="component" value="Unassembled WGS sequence"/>
</dbReference>
<reference evidence="2" key="1">
    <citation type="journal article" date="2014" name="Int. J. Syst. Evol. Microbiol.">
        <title>Complete genome of a new Firmicutes species belonging to the dominant human colonic microbiota ('Ruminococcus bicirculans') reveals two chromosomes and a selective capacity to utilize plant glucans.</title>
        <authorList>
            <consortium name="NISC Comparative Sequencing Program"/>
            <person name="Wegmann U."/>
            <person name="Louis P."/>
            <person name="Goesmann A."/>
            <person name="Henrissat B."/>
            <person name="Duncan S.H."/>
            <person name="Flint H.J."/>
        </authorList>
    </citation>
    <scope>NUCLEOTIDE SEQUENCE</scope>
    <source>
        <strain evidence="2">CGMCC 4.5581</strain>
    </source>
</reference>
<reference evidence="3 4" key="3">
    <citation type="submission" date="2020-02" db="EMBL/GenBank/DDBJ databases">
        <title>Sequencing the genomes of 1000 actinobacteria strains.</title>
        <authorList>
            <person name="Klenk H.-P."/>
        </authorList>
    </citation>
    <scope>NUCLEOTIDE SEQUENCE [LARGE SCALE GENOMIC DNA]</scope>
    <source>
        <strain evidence="3 4">DSM 45201</strain>
    </source>
</reference>
<proteinExistence type="predicted"/>
<evidence type="ECO:0000313" key="2">
    <source>
        <dbReference type="EMBL" id="GGL79770.1"/>
    </source>
</evidence>
<feature type="region of interest" description="Disordered" evidence="1">
    <location>
        <begin position="94"/>
        <end position="126"/>
    </location>
</feature>
<comment type="caution">
    <text evidence="3">The sequence shown here is derived from an EMBL/GenBank/DDBJ whole genome shotgun (WGS) entry which is preliminary data.</text>
</comment>
<evidence type="ECO:0000256" key="1">
    <source>
        <dbReference type="SAM" id="MobiDB-lite"/>
    </source>
</evidence>
<organism evidence="3 4">
    <name type="scientific">Modestobacter marinus</name>
    <dbReference type="NCBI Taxonomy" id="477641"/>
    <lineage>
        <taxon>Bacteria</taxon>
        <taxon>Bacillati</taxon>
        <taxon>Actinomycetota</taxon>
        <taxon>Actinomycetes</taxon>
        <taxon>Geodermatophilales</taxon>
        <taxon>Geodermatophilaceae</taxon>
        <taxon>Modestobacter</taxon>
    </lineage>
</organism>
<evidence type="ECO:0000313" key="3">
    <source>
        <dbReference type="EMBL" id="NIH68169.1"/>
    </source>
</evidence>
<gene>
    <name evidence="3" type="ORF">FB380_002615</name>
    <name evidence="2" type="ORF">GCM10011589_40010</name>
</gene>
<keyword evidence="5" id="KW-1185">Reference proteome</keyword>
<dbReference type="EMBL" id="JAAMPA010000001">
    <property type="protein sequence ID" value="NIH68169.1"/>
    <property type="molecule type" value="Genomic_DNA"/>
</dbReference>
<evidence type="ECO:0000313" key="4">
    <source>
        <dbReference type="Proteomes" id="UP000552836"/>
    </source>
</evidence>
<dbReference type="Proteomes" id="UP000552836">
    <property type="component" value="Unassembled WGS sequence"/>
</dbReference>
<reference evidence="5" key="2">
    <citation type="journal article" date="2019" name="Int. J. Syst. Evol. Microbiol.">
        <title>The Global Catalogue of Microorganisms (GCM) 10K type strain sequencing project: providing services to taxonomists for standard genome sequencing and annotation.</title>
        <authorList>
            <consortium name="The Broad Institute Genomics Platform"/>
            <consortium name="The Broad Institute Genome Sequencing Center for Infectious Disease"/>
            <person name="Wu L."/>
            <person name="Ma J."/>
        </authorList>
    </citation>
    <scope>NUCLEOTIDE SEQUENCE [LARGE SCALE GENOMIC DNA]</scope>
    <source>
        <strain evidence="5">CGMCC 4.5581</strain>
    </source>
</reference>
<accession>A0A846LXN3</accession>
<dbReference type="AlphaFoldDB" id="A0A846LXN3"/>
<sequence length="126" mass="13186">MSRPTPALDGLADTARGRLPDDAHDGFDRLAHAVLAAPGAGRQAALGAVLRGLLPGTAGVRWLHAEGLSPTSRATDLTAAHWLSLHEAWLTHQRAPHAGGRATGHGPRPDSRHGHAPGAQAIPRYY</sequence>
<protein>
    <submittedName>
        <fullName evidence="3">Uncharacterized protein</fullName>
    </submittedName>
</protein>